<dbReference type="EMBL" id="EF583987">
    <property type="protein sequence ID" value="ABQ75886.1"/>
    <property type="molecule type" value="Genomic_DNA"/>
</dbReference>
<accession>A5YSC9</accession>
<dbReference type="InterPro" id="IPR013766">
    <property type="entry name" value="Thioredoxin_domain"/>
</dbReference>
<dbReference type="PROSITE" id="PS00194">
    <property type="entry name" value="THIOREDOXIN_1"/>
    <property type="match status" value="1"/>
</dbReference>
<name>A5YSC9_9EURY</name>
<feature type="compositionally biased region" description="Low complexity" evidence="3">
    <location>
        <begin position="33"/>
        <end position="45"/>
    </location>
</feature>
<dbReference type="Gene3D" id="3.40.30.10">
    <property type="entry name" value="Glutaredoxin"/>
    <property type="match status" value="1"/>
</dbReference>
<feature type="region of interest" description="Disordered" evidence="3">
    <location>
        <begin position="183"/>
        <end position="207"/>
    </location>
</feature>
<dbReference type="PANTHER" id="PTHR42852">
    <property type="entry name" value="THIOL:DISULFIDE INTERCHANGE PROTEIN DSBE"/>
    <property type="match status" value="1"/>
</dbReference>
<evidence type="ECO:0000256" key="2">
    <source>
        <dbReference type="ARBA" id="ARBA00022748"/>
    </source>
</evidence>
<feature type="domain" description="Thioredoxin" evidence="4">
    <location>
        <begin position="30"/>
        <end position="192"/>
    </location>
</feature>
<protein>
    <submittedName>
        <fullName evidence="5">Thioredoxin</fullName>
    </submittedName>
</protein>
<evidence type="ECO:0000313" key="5">
    <source>
        <dbReference type="EMBL" id="ABQ75886.1"/>
    </source>
</evidence>
<evidence type="ECO:0000256" key="1">
    <source>
        <dbReference type="ARBA" id="ARBA00004196"/>
    </source>
</evidence>
<dbReference type="PANTHER" id="PTHR42852:SF17">
    <property type="entry name" value="THIOREDOXIN-LIKE PROTEIN HI_1115"/>
    <property type="match status" value="1"/>
</dbReference>
<evidence type="ECO:0000259" key="4">
    <source>
        <dbReference type="PROSITE" id="PS51352"/>
    </source>
</evidence>
<dbReference type="SUPFAM" id="SSF52833">
    <property type="entry name" value="Thioredoxin-like"/>
    <property type="match status" value="1"/>
</dbReference>
<feature type="region of interest" description="Disordered" evidence="3">
    <location>
        <begin position="28"/>
        <end position="48"/>
    </location>
</feature>
<dbReference type="GO" id="GO:0016491">
    <property type="term" value="F:oxidoreductase activity"/>
    <property type="evidence" value="ECO:0007669"/>
    <property type="project" value="InterPro"/>
</dbReference>
<dbReference type="AlphaFoldDB" id="A5YSC9"/>
<dbReference type="InterPro" id="IPR050553">
    <property type="entry name" value="Thioredoxin_ResA/DsbE_sf"/>
</dbReference>
<proteinExistence type="predicted"/>
<reference evidence="5" key="1">
    <citation type="journal article" date="2007" name="ISME J.">
        <title>Genomic plasticity in prokaryotes: the case of the square haloarchaeon.</title>
        <authorList>
            <person name="Cuadros-Orellana S."/>
            <person name="Martin-Cuadrado A.B."/>
            <person name="Legault B."/>
            <person name="D'Auria G."/>
            <person name="Zhaxybayeva O."/>
            <person name="Papke R.T."/>
            <person name="Rodriguez-Valera F."/>
        </authorList>
    </citation>
    <scope>NUCLEOTIDE SEQUENCE</scope>
</reference>
<dbReference type="InterPro" id="IPR036249">
    <property type="entry name" value="Thioredoxin-like_sf"/>
</dbReference>
<dbReference type="InterPro" id="IPR013740">
    <property type="entry name" value="Redoxin"/>
</dbReference>
<evidence type="ECO:0000256" key="3">
    <source>
        <dbReference type="SAM" id="MobiDB-lite"/>
    </source>
</evidence>
<dbReference type="Pfam" id="PF08534">
    <property type="entry name" value="Redoxin"/>
    <property type="match status" value="1"/>
</dbReference>
<dbReference type="InterPro" id="IPR017937">
    <property type="entry name" value="Thioredoxin_CS"/>
</dbReference>
<comment type="subcellular location">
    <subcellularLocation>
        <location evidence="1">Cell envelope</location>
    </subcellularLocation>
</comment>
<keyword evidence="2" id="KW-0201">Cytochrome c-type biogenesis</keyword>
<organism evidence="5">
    <name type="scientific">uncultured haloarchaeon</name>
    <dbReference type="NCBI Taxonomy" id="160804"/>
    <lineage>
        <taxon>Archaea</taxon>
        <taxon>Methanobacteriati</taxon>
        <taxon>Methanobacteriota</taxon>
        <taxon>Stenosarchaea group</taxon>
        <taxon>Halobacteria</taxon>
        <taxon>Halobacteriales</taxon>
        <taxon>Halobacteriaceae</taxon>
        <taxon>environmental samples</taxon>
    </lineage>
</organism>
<sequence>MRRRAVLKATGGIVLTGGSVMILQRGIPTLNPTETQSDTTSESSEAVNSKTTFPIQLSTLGVEGSTERTVRVPTAGMPTVIDLFATWCTPCQAQMDALSTVYSKYNDQVGFISVTNERIGGTLTRADIRSWWNEHDGRWSVGLDPKSKLMNILGAQGLPYLAITDTTGEIRWEDTGMTSASTLQRELDAVLSESEDENENENENENE</sequence>
<dbReference type="CDD" id="cd02966">
    <property type="entry name" value="TlpA_like_family"/>
    <property type="match status" value="1"/>
</dbReference>
<feature type="compositionally biased region" description="Acidic residues" evidence="3">
    <location>
        <begin position="193"/>
        <end position="207"/>
    </location>
</feature>
<dbReference type="PROSITE" id="PS51352">
    <property type="entry name" value="THIOREDOXIN_2"/>
    <property type="match status" value="1"/>
</dbReference>
<dbReference type="GO" id="GO:0017004">
    <property type="term" value="P:cytochrome complex assembly"/>
    <property type="evidence" value="ECO:0007669"/>
    <property type="project" value="UniProtKB-KW"/>
</dbReference>